<sequence length="60" mass="6083">MGLDDLAKKAGDTLSSDKAEAISDKALDAAADAAKKVTGGKYDDKIDAARDAVDGKLGTE</sequence>
<dbReference type="InterPro" id="IPR028037">
    <property type="entry name" value="Antitoxin_Rv0909/MT0933"/>
</dbReference>
<accession>A0A1Q8VPI7</accession>
<dbReference type="EMBL" id="MSKL01000010">
    <property type="protein sequence ID" value="OLO50004.1"/>
    <property type="molecule type" value="Genomic_DNA"/>
</dbReference>
<dbReference type="RefSeq" id="WP_075417815.1">
    <property type="nucleotide sequence ID" value="NZ_MSKL01000010.1"/>
</dbReference>
<dbReference type="Proteomes" id="UP000186394">
    <property type="component" value="Unassembled WGS sequence"/>
</dbReference>
<comment type="caution">
    <text evidence="1">The sequence shown here is derived from an EMBL/GenBank/DDBJ whole genome shotgun (WGS) entry which is preliminary data.</text>
</comment>
<dbReference type="Pfam" id="PF14013">
    <property type="entry name" value="MT0933_antitox"/>
    <property type="match status" value="1"/>
</dbReference>
<name>A0A1Q8VPI7_9ACTO</name>
<proteinExistence type="predicted"/>
<evidence type="ECO:0000313" key="2">
    <source>
        <dbReference type="Proteomes" id="UP000186394"/>
    </source>
</evidence>
<protein>
    <submittedName>
        <fullName evidence="1">Antitoxin protein</fullName>
    </submittedName>
</protein>
<evidence type="ECO:0000313" key="1">
    <source>
        <dbReference type="EMBL" id="OLO50004.1"/>
    </source>
</evidence>
<organism evidence="1 2">
    <name type="scientific">Actinomyces oris</name>
    <dbReference type="NCBI Taxonomy" id="544580"/>
    <lineage>
        <taxon>Bacteria</taxon>
        <taxon>Bacillati</taxon>
        <taxon>Actinomycetota</taxon>
        <taxon>Actinomycetes</taxon>
        <taxon>Actinomycetales</taxon>
        <taxon>Actinomycetaceae</taxon>
        <taxon>Actinomyces</taxon>
    </lineage>
</organism>
<dbReference type="AlphaFoldDB" id="A0A1Q8VPI7"/>
<reference evidence="1 2" key="1">
    <citation type="submission" date="2016-12" db="EMBL/GenBank/DDBJ databases">
        <title>Genomic comparison of strains in the 'Actinomyces naeslundii' group.</title>
        <authorList>
            <person name="Mughal S.R."/>
            <person name="Do T."/>
            <person name="Gilbert S.C."/>
            <person name="Witherden E.A."/>
            <person name="Didelot X."/>
            <person name="Beighton D."/>
        </authorList>
    </citation>
    <scope>NUCLEOTIDE SEQUENCE [LARGE SCALE GENOMIC DNA]</scope>
    <source>
        <strain evidence="1 2">P6N</strain>
    </source>
</reference>
<gene>
    <name evidence="1" type="ORF">BKH28_05300</name>
</gene>